<feature type="domain" description="Glycosyl transferase family 1" evidence="1">
    <location>
        <begin position="240"/>
        <end position="403"/>
    </location>
</feature>
<dbReference type="AlphaFoldDB" id="A0A8E6B7J4"/>
<dbReference type="EMBL" id="CP074694">
    <property type="protein sequence ID" value="QVL31865.1"/>
    <property type="molecule type" value="Genomic_DNA"/>
</dbReference>
<evidence type="ECO:0000259" key="1">
    <source>
        <dbReference type="Pfam" id="PF00534"/>
    </source>
</evidence>
<dbReference type="KEGG" id="tsph:KIH39_24010"/>
<proteinExistence type="predicted"/>
<dbReference type="InterPro" id="IPR050194">
    <property type="entry name" value="Glycosyltransferase_grp1"/>
</dbReference>
<dbReference type="RefSeq" id="WP_213496254.1">
    <property type="nucleotide sequence ID" value="NZ_CP074694.1"/>
</dbReference>
<evidence type="ECO:0000313" key="4">
    <source>
        <dbReference type="Proteomes" id="UP000676194"/>
    </source>
</evidence>
<dbReference type="CDD" id="cd03801">
    <property type="entry name" value="GT4_PimA-like"/>
    <property type="match status" value="1"/>
</dbReference>
<dbReference type="InterPro" id="IPR028098">
    <property type="entry name" value="Glyco_trans_4-like_N"/>
</dbReference>
<dbReference type="GO" id="GO:0016757">
    <property type="term" value="F:glycosyltransferase activity"/>
    <property type="evidence" value="ECO:0007669"/>
    <property type="project" value="InterPro"/>
</dbReference>
<sequence length="431" mass="47781">MTTTLARRSPRTRTPGTFQDQLQLSTKPRIAYLVNQYPMVSHTFIRREIAELEKRGYQIERVSLRSTLGSIVDPADKLEAEKTYSCLAESKLKLLGSVLTSCALHPLRTRRALWEAVRYARKNPKNLGKHLAYLVEAVRLVDVLKSKKIDHVHVHFGTNAATVAVLMKRLADVKFSMTVHGSAELDSPLTINLPAKVAEAEFTAAISHYTKAQLMRFCDPVYWKKIHIVPCTVDQSFLADPQPIPEGSRNLVCVGRLSPEKGQLLLLEAFAEAIGDGTPGKLVLVGDGPVRSELEKRIVALDLQNRVVLAGWQNESQIRQHVRASRALVLPSFYEGLPVVLMEAMAMARPVLATPVGGIPELVKDGENGWLIPAGDAHEWAKGIRNLLKLEADECDRLGKNGRLAVQAKHAPEVAGDRIEKLFEQLLSERA</sequence>
<dbReference type="Gene3D" id="3.40.50.2000">
    <property type="entry name" value="Glycogen Phosphorylase B"/>
    <property type="match status" value="2"/>
</dbReference>
<dbReference type="PANTHER" id="PTHR45947">
    <property type="entry name" value="SULFOQUINOVOSYL TRANSFERASE SQD2"/>
    <property type="match status" value="1"/>
</dbReference>
<gene>
    <name evidence="3" type="ORF">KIH39_24010</name>
</gene>
<dbReference type="Pfam" id="PF13439">
    <property type="entry name" value="Glyco_transf_4"/>
    <property type="match status" value="1"/>
</dbReference>
<protein>
    <submittedName>
        <fullName evidence="3">Glycosyltransferase family 4 protein</fullName>
    </submittedName>
</protein>
<accession>A0A8E6B7J4</accession>
<dbReference type="PANTHER" id="PTHR45947:SF15">
    <property type="entry name" value="TEICHURONIC ACID BIOSYNTHESIS GLYCOSYLTRANSFERASE TUAC-RELATED"/>
    <property type="match status" value="1"/>
</dbReference>
<reference evidence="3" key="1">
    <citation type="submission" date="2021-05" db="EMBL/GenBank/DDBJ databases">
        <title>Complete genome sequence of the cellulolytic planctomycete Telmatocola sphagniphila SP2T and characterization of the first cellulase from planctomycetes.</title>
        <authorList>
            <person name="Rakitin A.L."/>
            <person name="Beletsky A.V."/>
            <person name="Naumoff D.G."/>
            <person name="Kulichevskaya I.S."/>
            <person name="Mardanov A.V."/>
            <person name="Ravin N.V."/>
            <person name="Dedysh S.N."/>
        </authorList>
    </citation>
    <scope>NUCLEOTIDE SEQUENCE</scope>
    <source>
        <strain evidence="3">SP2T</strain>
    </source>
</reference>
<evidence type="ECO:0000259" key="2">
    <source>
        <dbReference type="Pfam" id="PF13439"/>
    </source>
</evidence>
<dbReference type="SUPFAM" id="SSF53756">
    <property type="entry name" value="UDP-Glycosyltransferase/glycogen phosphorylase"/>
    <property type="match status" value="1"/>
</dbReference>
<name>A0A8E6B7J4_9BACT</name>
<keyword evidence="4" id="KW-1185">Reference proteome</keyword>
<evidence type="ECO:0000313" key="3">
    <source>
        <dbReference type="EMBL" id="QVL31865.1"/>
    </source>
</evidence>
<feature type="domain" description="Glycosyltransferase subfamily 4-like N-terminal" evidence="2">
    <location>
        <begin position="117"/>
        <end position="235"/>
    </location>
</feature>
<dbReference type="Proteomes" id="UP000676194">
    <property type="component" value="Chromosome"/>
</dbReference>
<dbReference type="InterPro" id="IPR001296">
    <property type="entry name" value="Glyco_trans_1"/>
</dbReference>
<dbReference type="Pfam" id="PF00534">
    <property type="entry name" value="Glycos_transf_1"/>
    <property type="match status" value="1"/>
</dbReference>
<organism evidence="3 4">
    <name type="scientific">Telmatocola sphagniphila</name>
    <dbReference type="NCBI Taxonomy" id="1123043"/>
    <lineage>
        <taxon>Bacteria</taxon>
        <taxon>Pseudomonadati</taxon>
        <taxon>Planctomycetota</taxon>
        <taxon>Planctomycetia</taxon>
        <taxon>Gemmatales</taxon>
        <taxon>Gemmataceae</taxon>
    </lineage>
</organism>